<dbReference type="EC" id="2.7.1.24" evidence="8 9"/>
<dbReference type="GeneID" id="57277104"/>
<name>A0A0R2HQJ2_9LACO</name>
<keyword evidence="4 8" id="KW-0547">Nucleotide-binding</keyword>
<evidence type="ECO:0000313" key="11">
    <source>
        <dbReference type="EMBL" id="AMV67844.1"/>
    </source>
</evidence>
<dbReference type="GO" id="GO:0015937">
    <property type="term" value="P:coenzyme A biosynthetic process"/>
    <property type="evidence" value="ECO:0007669"/>
    <property type="project" value="UniProtKB-UniRule"/>
</dbReference>
<dbReference type="SUPFAM" id="SSF52540">
    <property type="entry name" value="P-loop containing nucleoside triphosphate hydrolases"/>
    <property type="match status" value="1"/>
</dbReference>
<accession>A0A0R2HQJ2</accession>
<comment type="similarity">
    <text evidence="1 8">Belongs to the CoaE family.</text>
</comment>
<keyword evidence="6 8" id="KW-0067">ATP-binding</keyword>
<comment type="pathway">
    <text evidence="8">Cofactor biosynthesis; coenzyme A biosynthesis; CoA from (R)-pantothenate: step 5/5.</text>
</comment>
<dbReference type="RefSeq" id="WP_046871228.1">
    <property type="nucleotide sequence ID" value="NZ_BAAAXI010000019.1"/>
</dbReference>
<dbReference type="PANTHER" id="PTHR10695:SF46">
    <property type="entry name" value="BIFUNCTIONAL COENZYME A SYNTHASE-RELATED"/>
    <property type="match status" value="1"/>
</dbReference>
<dbReference type="Pfam" id="PF01121">
    <property type="entry name" value="CoaE"/>
    <property type="match status" value="1"/>
</dbReference>
<dbReference type="HAMAP" id="MF_00376">
    <property type="entry name" value="Dephospho_CoA_kinase"/>
    <property type="match status" value="1"/>
</dbReference>
<dbReference type="EMBL" id="CP012275">
    <property type="protein sequence ID" value="AMV62297.1"/>
    <property type="molecule type" value="Genomic_DNA"/>
</dbReference>
<dbReference type="InterPro" id="IPR027417">
    <property type="entry name" value="P-loop_NTPase"/>
</dbReference>
<evidence type="ECO:0000313" key="13">
    <source>
        <dbReference type="Proteomes" id="UP000076405"/>
    </source>
</evidence>
<gene>
    <name evidence="8" type="primary">coaE</name>
    <name evidence="10" type="ORF">ADU70_0799</name>
    <name evidence="11" type="ORF">ADU72_1923</name>
</gene>
<proteinExistence type="inferred from homology"/>
<evidence type="ECO:0000256" key="6">
    <source>
        <dbReference type="ARBA" id="ARBA00022840"/>
    </source>
</evidence>
<evidence type="ECO:0000256" key="2">
    <source>
        <dbReference type="ARBA" id="ARBA00022490"/>
    </source>
</evidence>
<sequence length="196" mass="21851">MTVILGLTGSIATGKSTVSAYLKELGYPIVDADQVARDVVQPETAVANQLRTTFGDVIFDNLTLNRKRLGKIVFADATQLEKLNAIIQPAIRVAIIQSLKKEQTANLVVLDAPLLLEQGYQQLVDKIMVVKSDPTSQLDRLMRRDGFSKQEAQKRIATQWSQEKKLGFADIVIDNSGSIEETRQQVLKWLDNSKLR</sequence>
<dbReference type="OrthoDB" id="9812943at2"/>
<comment type="catalytic activity">
    <reaction evidence="8">
        <text>3'-dephospho-CoA + ATP = ADP + CoA + H(+)</text>
        <dbReference type="Rhea" id="RHEA:18245"/>
        <dbReference type="ChEBI" id="CHEBI:15378"/>
        <dbReference type="ChEBI" id="CHEBI:30616"/>
        <dbReference type="ChEBI" id="CHEBI:57287"/>
        <dbReference type="ChEBI" id="CHEBI:57328"/>
        <dbReference type="ChEBI" id="CHEBI:456216"/>
        <dbReference type="EC" id="2.7.1.24"/>
    </reaction>
</comment>
<evidence type="ECO:0000256" key="1">
    <source>
        <dbReference type="ARBA" id="ARBA00009018"/>
    </source>
</evidence>
<feature type="binding site" evidence="8">
    <location>
        <begin position="12"/>
        <end position="17"/>
    </location>
    <ligand>
        <name>ATP</name>
        <dbReference type="ChEBI" id="CHEBI:30616"/>
    </ligand>
</feature>
<evidence type="ECO:0000256" key="4">
    <source>
        <dbReference type="ARBA" id="ARBA00022741"/>
    </source>
</evidence>
<dbReference type="KEGG" id="pdm:ADU72_1923"/>
<evidence type="ECO:0000256" key="7">
    <source>
        <dbReference type="ARBA" id="ARBA00022993"/>
    </source>
</evidence>
<dbReference type="InterPro" id="IPR001977">
    <property type="entry name" value="Depp_CoAkinase"/>
</dbReference>
<dbReference type="AlphaFoldDB" id="A0A0R2HQJ2"/>
<keyword evidence="2 8" id="KW-0963">Cytoplasm</keyword>
<keyword evidence="3 8" id="KW-0808">Transferase</keyword>
<dbReference type="PROSITE" id="PS51219">
    <property type="entry name" value="DPCK"/>
    <property type="match status" value="1"/>
</dbReference>
<comment type="subcellular location">
    <subcellularLocation>
        <location evidence="8">Cytoplasm</location>
    </subcellularLocation>
</comment>
<dbReference type="Proteomes" id="UP000076405">
    <property type="component" value="Chromosome"/>
</dbReference>
<keyword evidence="7 8" id="KW-0173">Coenzyme A biosynthesis</keyword>
<dbReference type="Gene3D" id="3.40.50.300">
    <property type="entry name" value="P-loop containing nucleotide triphosphate hydrolases"/>
    <property type="match status" value="1"/>
</dbReference>
<reference evidence="12 13" key="1">
    <citation type="journal article" date="2016" name="PLoS ONE">
        <title>The Identification of Novel Diagnostic Marker Genes for the Detection of Beer Spoiling Pediococcus damnosus Strains Using the BlAst Diagnostic Gene findEr.</title>
        <authorList>
            <person name="Behr J."/>
            <person name="Geissler A.J."/>
            <person name="Schmid J."/>
            <person name="Zehe A."/>
            <person name="Vogel R.F."/>
        </authorList>
    </citation>
    <scope>NUCLEOTIDE SEQUENCE [LARGE SCALE GENOMIC DNA]</scope>
    <source>
        <strain evidence="10 13">TMW 2.1533</strain>
        <strain evidence="11 12">TMW 2.1535</strain>
    </source>
</reference>
<dbReference type="GO" id="GO:0005524">
    <property type="term" value="F:ATP binding"/>
    <property type="evidence" value="ECO:0007669"/>
    <property type="project" value="UniProtKB-UniRule"/>
</dbReference>
<evidence type="ECO:0000256" key="9">
    <source>
        <dbReference type="NCBIfam" id="TIGR00152"/>
    </source>
</evidence>
<dbReference type="Proteomes" id="UP000076244">
    <property type="component" value="Chromosome"/>
</dbReference>
<evidence type="ECO:0000256" key="3">
    <source>
        <dbReference type="ARBA" id="ARBA00022679"/>
    </source>
</evidence>
<evidence type="ECO:0000313" key="12">
    <source>
        <dbReference type="Proteomes" id="UP000076244"/>
    </source>
</evidence>
<organism evidence="10 13">
    <name type="scientific">Pediococcus damnosus</name>
    <dbReference type="NCBI Taxonomy" id="51663"/>
    <lineage>
        <taxon>Bacteria</taxon>
        <taxon>Bacillati</taxon>
        <taxon>Bacillota</taxon>
        <taxon>Bacilli</taxon>
        <taxon>Lactobacillales</taxon>
        <taxon>Lactobacillaceae</taxon>
        <taxon>Pediococcus</taxon>
    </lineage>
</organism>
<evidence type="ECO:0000256" key="8">
    <source>
        <dbReference type="HAMAP-Rule" id="MF_00376"/>
    </source>
</evidence>
<protein>
    <recommendedName>
        <fullName evidence="8 9">Dephospho-CoA kinase</fullName>
        <ecNumber evidence="8 9">2.7.1.24</ecNumber>
    </recommendedName>
    <alternativeName>
        <fullName evidence="8">Dephosphocoenzyme A kinase</fullName>
    </alternativeName>
</protein>
<dbReference type="EMBL" id="CP012288">
    <property type="protein sequence ID" value="AMV67844.1"/>
    <property type="molecule type" value="Genomic_DNA"/>
</dbReference>
<keyword evidence="12" id="KW-1185">Reference proteome</keyword>
<evidence type="ECO:0000256" key="5">
    <source>
        <dbReference type="ARBA" id="ARBA00022777"/>
    </source>
</evidence>
<dbReference type="GO" id="GO:0005737">
    <property type="term" value="C:cytoplasm"/>
    <property type="evidence" value="ECO:0007669"/>
    <property type="project" value="UniProtKB-SubCell"/>
</dbReference>
<keyword evidence="5 8" id="KW-0418">Kinase</keyword>
<comment type="function">
    <text evidence="8">Catalyzes the phosphorylation of the 3'-hydroxyl group of dephosphocoenzyme A to form coenzyme A.</text>
</comment>
<dbReference type="NCBIfam" id="TIGR00152">
    <property type="entry name" value="dephospho-CoA kinase"/>
    <property type="match status" value="1"/>
</dbReference>
<dbReference type="FunFam" id="3.40.50.300:FF:000991">
    <property type="entry name" value="Dephospho-CoA kinase"/>
    <property type="match status" value="1"/>
</dbReference>
<dbReference type="PANTHER" id="PTHR10695">
    <property type="entry name" value="DEPHOSPHO-COA KINASE-RELATED"/>
    <property type="match status" value="1"/>
</dbReference>
<dbReference type="GO" id="GO:0004140">
    <property type="term" value="F:dephospho-CoA kinase activity"/>
    <property type="evidence" value="ECO:0007669"/>
    <property type="project" value="UniProtKB-UniRule"/>
</dbReference>
<dbReference type="CDD" id="cd02022">
    <property type="entry name" value="DPCK"/>
    <property type="match status" value="1"/>
</dbReference>
<evidence type="ECO:0000313" key="10">
    <source>
        <dbReference type="EMBL" id="AMV62297.1"/>
    </source>
</evidence>